<dbReference type="PANTHER" id="PTHR13213:SF2">
    <property type="entry name" value="MYB-BINDING PROTEIN 1A"/>
    <property type="match status" value="1"/>
</dbReference>
<dbReference type="GO" id="GO:0006355">
    <property type="term" value="P:regulation of DNA-templated transcription"/>
    <property type="evidence" value="ECO:0007669"/>
    <property type="project" value="InterPro"/>
</dbReference>
<dbReference type="GO" id="GO:0003677">
    <property type="term" value="F:DNA binding"/>
    <property type="evidence" value="ECO:0007669"/>
    <property type="project" value="InterPro"/>
</dbReference>
<dbReference type="EMBL" id="AP015034">
    <property type="protein sequence ID" value="BAT75383.1"/>
    <property type="molecule type" value="Genomic_DNA"/>
</dbReference>
<keyword evidence="2" id="KW-0539">Nucleus</keyword>
<protein>
    <submittedName>
        <fullName evidence="3">Uncharacterized protein</fullName>
    </submittedName>
</protein>
<name>A0A0S3R4G5_PHAAN</name>
<organism evidence="3 4">
    <name type="scientific">Vigna angularis var. angularis</name>
    <dbReference type="NCBI Taxonomy" id="157739"/>
    <lineage>
        <taxon>Eukaryota</taxon>
        <taxon>Viridiplantae</taxon>
        <taxon>Streptophyta</taxon>
        <taxon>Embryophyta</taxon>
        <taxon>Tracheophyta</taxon>
        <taxon>Spermatophyta</taxon>
        <taxon>Magnoliopsida</taxon>
        <taxon>eudicotyledons</taxon>
        <taxon>Gunneridae</taxon>
        <taxon>Pentapetalae</taxon>
        <taxon>rosids</taxon>
        <taxon>fabids</taxon>
        <taxon>Fabales</taxon>
        <taxon>Fabaceae</taxon>
        <taxon>Papilionoideae</taxon>
        <taxon>50 kb inversion clade</taxon>
        <taxon>NPAAA clade</taxon>
        <taxon>indigoferoid/millettioid clade</taxon>
        <taxon>Phaseoleae</taxon>
        <taxon>Vigna</taxon>
    </lineage>
</organism>
<reference evidence="3 4" key="1">
    <citation type="journal article" date="2015" name="Sci. Rep.">
        <title>The power of single molecule real-time sequencing technology in the de novo assembly of a eukaryotic genome.</title>
        <authorList>
            <person name="Sakai H."/>
            <person name="Naito K."/>
            <person name="Ogiso-Tanaka E."/>
            <person name="Takahashi Y."/>
            <person name="Iseki K."/>
            <person name="Muto C."/>
            <person name="Satou K."/>
            <person name="Teruya K."/>
            <person name="Shiroma A."/>
            <person name="Shimoji M."/>
            <person name="Hirano T."/>
            <person name="Itoh T."/>
            <person name="Kaga A."/>
            <person name="Tomooka N."/>
        </authorList>
    </citation>
    <scope>NUCLEOTIDE SEQUENCE [LARGE SCALE GENOMIC DNA]</scope>
    <source>
        <strain evidence="4">cv. Shumari</strain>
    </source>
</reference>
<dbReference type="OrthoDB" id="985602at2759"/>
<evidence type="ECO:0000313" key="3">
    <source>
        <dbReference type="EMBL" id="BAT75383.1"/>
    </source>
</evidence>
<dbReference type="Pfam" id="PF04931">
    <property type="entry name" value="DNA_pol_phi"/>
    <property type="match status" value="1"/>
</dbReference>
<dbReference type="PANTHER" id="PTHR13213">
    <property type="entry name" value="MYB-BINDING PROTEIN 1A FAMILY MEMBER"/>
    <property type="match status" value="1"/>
</dbReference>
<proteinExistence type="predicted"/>
<evidence type="ECO:0000313" key="4">
    <source>
        <dbReference type="Proteomes" id="UP000291084"/>
    </source>
</evidence>
<dbReference type="Proteomes" id="UP000291084">
    <property type="component" value="Chromosome 1"/>
</dbReference>
<gene>
    <name evidence="3" type="primary">Vigan.01G323600</name>
    <name evidence="3" type="ORF">VIGAN_01323600</name>
</gene>
<dbReference type="GO" id="GO:0005730">
    <property type="term" value="C:nucleolus"/>
    <property type="evidence" value="ECO:0007669"/>
    <property type="project" value="InterPro"/>
</dbReference>
<dbReference type="InterPro" id="IPR007015">
    <property type="entry name" value="DNA_pol_V/MYBBP1A"/>
</dbReference>
<sequence>MDEEPQPVPSNAAFRNLAAVSKAARKAAAKQMALKLNAIQTAYNEREENDDCAPAVKYAVERLVSGLSKSTECAMVGFATGLAQLVATVPNIKIDDLLKLIVSLHNVTPLMNNKEVHGNLLGRLMAYKALAQSGKFSTEYHKDNHTPSIQEFINLKQSAAWNREEMVSSLARTMTFWILKIIESRNFHRDELQNIFEIFFDVVEEYFKNEKSHTKAGFLKNIFRRAPWIGDDLVDYLLDLIDHDDIPRFLLLEAIDMIRVIMKPLFLRRGNDDAMCEKPFG</sequence>
<dbReference type="AlphaFoldDB" id="A0A0S3R4G5"/>
<dbReference type="SUPFAM" id="SSF48431">
    <property type="entry name" value="Lipovitellin-phosvitin complex, superhelical domain"/>
    <property type="match status" value="1"/>
</dbReference>
<accession>A0A0S3R4G5</accession>
<evidence type="ECO:0000256" key="1">
    <source>
        <dbReference type="ARBA" id="ARBA00004123"/>
    </source>
</evidence>
<keyword evidence="4" id="KW-1185">Reference proteome</keyword>
<evidence type="ECO:0000256" key="2">
    <source>
        <dbReference type="ARBA" id="ARBA00023242"/>
    </source>
</evidence>
<comment type="subcellular location">
    <subcellularLocation>
        <location evidence="1">Nucleus</location>
    </subcellularLocation>
</comment>
<dbReference type="InterPro" id="IPR011030">
    <property type="entry name" value="Lipovitellin_superhlx_dom"/>
</dbReference>